<evidence type="ECO:0000256" key="9">
    <source>
        <dbReference type="ARBA" id="ARBA00023306"/>
    </source>
</evidence>
<feature type="transmembrane region" description="Helical" evidence="11">
    <location>
        <begin position="234"/>
        <end position="254"/>
    </location>
</feature>
<dbReference type="NCBIfam" id="NF038347">
    <property type="entry name" value="FtsX_Gpos"/>
    <property type="match status" value="1"/>
</dbReference>
<feature type="transmembrane region" description="Helical" evidence="11">
    <location>
        <begin position="274"/>
        <end position="298"/>
    </location>
</feature>
<sequence length="304" mass="33328">MTNLARFFREAIQGFTRNASTAIGSIVTIFLSLLIIGLFMAAGSMLDSLMSSVENEVSITCYIKDDASQTNYNAMMDKIRKMDSVATVSFTTKDQAMENFKKSNSSNPDIIDGLDGNNPLPASINVELSDSQKVTEVANKIANDSDFKKICDNESDPSESVKYGQGTVERLFQITNYIRIAGIVVIAILVFIALVFINNTIRLAILARRKEIAIMRLVGASNGYIRGPFIMEGALHAIIGSGLAILVIELLRRFAVPQLQNMIKFLNFSVDGSVYGVIYIALVVFGLIIGIIGSLLAMRKYLRV</sequence>
<dbReference type="GO" id="GO:0005886">
    <property type="term" value="C:plasma membrane"/>
    <property type="evidence" value="ECO:0007669"/>
    <property type="project" value="UniProtKB-SubCell"/>
</dbReference>
<proteinExistence type="inferred from homology"/>
<evidence type="ECO:0000256" key="3">
    <source>
        <dbReference type="ARBA" id="ARBA00021907"/>
    </source>
</evidence>
<evidence type="ECO:0000256" key="7">
    <source>
        <dbReference type="ARBA" id="ARBA00022989"/>
    </source>
</evidence>
<accession>A0AA43U957</accession>
<evidence type="ECO:0000256" key="11">
    <source>
        <dbReference type="SAM" id="Phobius"/>
    </source>
</evidence>
<gene>
    <name evidence="14" type="primary">ftsX</name>
    <name evidence="14" type="ORF">Q3982_04505</name>
</gene>
<evidence type="ECO:0000256" key="2">
    <source>
        <dbReference type="ARBA" id="ARBA00007379"/>
    </source>
</evidence>
<dbReference type="EMBL" id="JAUMVS010000065">
    <property type="protein sequence ID" value="MDO4841920.1"/>
    <property type="molecule type" value="Genomic_DNA"/>
</dbReference>
<keyword evidence="15" id="KW-1185">Reference proteome</keyword>
<feature type="transmembrane region" description="Helical" evidence="11">
    <location>
        <begin position="21"/>
        <end position="42"/>
    </location>
</feature>
<keyword evidence="9 10" id="KW-0131">Cell cycle</keyword>
<evidence type="ECO:0000256" key="4">
    <source>
        <dbReference type="ARBA" id="ARBA00022475"/>
    </source>
</evidence>
<evidence type="ECO:0000256" key="8">
    <source>
        <dbReference type="ARBA" id="ARBA00023136"/>
    </source>
</evidence>
<evidence type="ECO:0000259" key="12">
    <source>
        <dbReference type="Pfam" id="PF02687"/>
    </source>
</evidence>
<dbReference type="Pfam" id="PF02687">
    <property type="entry name" value="FtsX"/>
    <property type="match status" value="1"/>
</dbReference>
<dbReference type="PANTHER" id="PTHR47755:SF1">
    <property type="entry name" value="CELL DIVISION PROTEIN FTSX"/>
    <property type="match status" value="1"/>
</dbReference>
<dbReference type="PIRSF" id="PIRSF003097">
    <property type="entry name" value="FtsX"/>
    <property type="match status" value="1"/>
</dbReference>
<organism evidence="14 15">
    <name type="scientific">Phoenicibacter congonensis</name>
    <dbReference type="NCBI Taxonomy" id="1944646"/>
    <lineage>
        <taxon>Bacteria</taxon>
        <taxon>Bacillati</taxon>
        <taxon>Actinomycetota</taxon>
        <taxon>Coriobacteriia</taxon>
        <taxon>Eggerthellales</taxon>
        <taxon>Eggerthellaceae</taxon>
        <taxon>Phoenicibacter</taxon>
    </lineage>
</organism>
<keyword evidence="4 10" id="KW-1003">Cell membrane</keyword>
<dbReference type="InterPro" id="IPR040690">
    <property type="entry name" value="FtsX_ECD"/>
</dbReference>
<dbReference type="PANTHER" id="PTHR47755">
    <property type="entry name" value="CELL DIVISION PROTEIN FTSX"/>
    <property type="match status" value="1"/>
</dbReference>
<name>A0AA43U957_9ACTN</name>
<keyword evidence="6 11" id="KW-0812">Transmembrane</keyword>
<dbReference type="Pfam" id="PF18075">
    <property type="entry name" value="FtsX_ECD"/>
    <property type="match status" value="1"/>
</dbReference>
<feature type="transmembrane region" description="Helical" evidence="11">
    <location>
        <begin position="177"/>
        <end position="201"/>
    </location>
</feature>
<evidence type="ECO:0000313" key="14">
    <source>
        <dbReference type="EMBL" id="MDO4841920.1"/>
    </source>
</evidence>
<dbReference type="Proteomes" id="UP001168575">
    <property type="component" value="Unassembled WGS sequence"/>
</dbReference>
<evidence type="ECO:0000256" key="1">
    <source>
        <dbReference type="ARBA" id="ARBA00004651"/>
    </source>
</evidence>
<dbReference type="InterPro" id="IPR004513">
    <property type="entry name" value="FtsX"/>
</dbReference>
<keyword evidence="7 11" id="KW-1133">Transmembrane helix</keyword>
<dbReference type="Gene3D" id="3.30.70.3040">
    <property type="match status" value="1"/>
</dbReference>
<evidence type="ECO:0000259" key="13">
    <source>
        <dbReference type="Pfam" id="PF18075"/>
    </source>
</evidence>
<reference evidence="14" key="1">
    <citation type="submission" date="2023-07" db="EMBL/GenBank/DDBJ databases">
        <title>Between Cages and Wild: Unraveling the Impact of Captivity on Animal Microbiomes and Antimicrobial Resistance.</title>
        <authorList>
            <person name="Schmartz G.P."/>
            <person name="Rehner J."/>
            <person name="Schuff M.J."/>
            <person name="Becker S.L."/>
            <person name="Kravczyk M."/>
            <person name="Gurevich A."/>
            <person name="Francke R."/>
            <person name="Mueller R."/>
            <person name="Keller V."/>
            <person name="Keller A."/>
        </authorList>
    </citation>
    <scope>NUCLEOTIDE SEQUENCE</scope>
    <source>
        <strain evidence="14">S12M_St_49</strain>
    </source>
</reference>
<dbReference type="InterPro" id="IPR058204">
    <property type="entry name" value="FtsX_firmicutes-type"/>
</dbReference>
<evidence type="ECO:0000256" key="6">
    <source>
        <dbReference type="ARBA" id="ARBA00022692"/>
    </source>
</evidence>
<dbReference type="InterPro" id="IPR003838">
    <property type="entry name" value="ABC3_permease_C"/>
</dbReference>
<comment type="subcellular location">
    <subcellularLocation>
        <location evidence="1">Cell membrane</location>
        <topology evidence="1">Multi-pass membrane protein</topology>
    </subcellularLocation>
</comment>
<evidence type="ECO:0000256" key="5">
    <source>
        <dbReference type="ARBA" id="ARBA00022618"/>
    </source>
</evidence>
<feature type="domain" description="FtsX extracellular" evidence="13">
    <location>
        <begin position="57"/>
        <end position="143"/>
    </location>
</feature>
<comment type="similarity">
    <text evidence="2 10">Belongs to the ABC-4 integral membrane protein family. FtsX subfamily.</text>
</comment>
<keyword evidence="5 10" id="KW-0132">Cell division</keyword>
<evidence type="ECO:0000313" key="15">
    <source>
        <dbReference type="Proteomes" id="UP001168575"/>
    </source>
</evidence>
<dbReference type="GO" id="GO:0051301">
    <property type="term" value="P:cell division"/>
    <property type="evidence" value="ECO:0007669"/>
    <property type="project" value="UniProtKB-KW"/>
</dbReference>
<protein>
    <recommendedName>
        <fullName evidence="3 10">Cell division protein FtsX</fullName>
    </recommendedName>
</protein>
<feature type="domain" description="ABC3 transporter permease C-terminal" evidence="12">
    <location>
        <begin position="183"/>
        <end position="302"/>
    </location>
</feature>
<comment type="caution">
    <text evidence="14">The sequence shown here is derived from an EMBL/GenBank/DDBJ whole genome shotgun (WGS) entry which is preliminary data.</text>
</comment>
<keyword evidence="8 10" id="KW-0472">Membrane</keyword>
<evidence type="ECO:0000256" key="10">
    <source>
        <dbReference type="PIRNR" id="PIRNR003097"/>
    </source>
</evidence>
<dbReference type="AlphaFoldDB" id="A0AA43U957"/>